<dbReference type="EMBL" id="KL596816">
    <property type="protein sequence ID" value="KER24272.1"/>
    <property type="molecule type" value="Genomic_DNA"/>
</dbReference>
<sequence length="279" mass="31088">MFSLGLKRLGVSRRRSLLRDSGHLSANLNGPFKRPHSKRCEVKHVVRERHQNYLNDAEIVQVDVDEDAIRGGEAGFGGGFMGSPQWFGTPIPKATGRKEPLVIPSILPLKCLTMSTASAISLHEVNRSPPLKTTCPAIAESLSKALYSSAFFGNLFIFLCYPILVSSSMTEPAYLLIPRSDSHVGPCTSLICLPVVGEGFTRIVSGHLNGWIVMWIFEKRRPAIQWIGHPDTHVTCLHFWPDEILISQGRDGYIRFWTIPPETYAGKLYGSLLLFLIIF</sequence>
<dbReference type="CTD" id="20322192"/>
<evidence type="ECO:0008006" key="3">
    <source>
        <dbReference type="Google" id="ProtNLM"/>
    </source>
</evidence>
<protein>
    <recommendedName>
        <fullName evidence="3">WD domain, G-beta repeat protein</fullName>
    </recommendedName>
</protein>
<dbReference type="AlphaFoldDB" id="A0A074ZF63"/>
<dbReference type="Gene3D" id="2.130.10.10">
    <property type="entry name" value="YVTN repeat-like/Quinoprotein amine dehydrogenase"/>
    <property type="match status" value="1"/>
</dbReference>
<dbReference type="RefSeq" id="XP_009171964.1">
    <property type="nucleotide sequence ID" value="XM_009173700.1"/>
</dbReference>
<dbReference type="SUPFAM" id="SSF50978">
    <property type="entry name" value="WD40 repeat-like"/>
    <property type="match status" value="1"/>
</dbReference>
<accession>A0A074ZF63</accession>
<dbReference type="InterPro" id="IPR015943">
    <property type="entry name" value="WD40/YVTN_repeat-like_dom_sf"/>
</dbReference>
<reference evidence="1 2" key="1">
    <citation type="submission" date="2013-11" db="EMBL/GenBank/DDBJ databases">
        <title>Opisthorchis viverrini - life in the bile duct.</title>
        <authorList>
            <person name="Young N.D."/>
            <person name="Nagarajan N."/>
            <person name="Lin S.J."/>
            <person name="Korhonen P.K."/>
            <person name="Jex A.R."/>
            <person name="Hall R.S."/>
            <person name="Safavi-Hemami H."/>
            <person name="Kaewkong W."/>
            <person name="Bertrand D."/>
            <person name="Gao S."/>
            <person name="Seet Q."/>
            <person name="Wongkham S."/>
            <person name="Teh B.T."/>
            <person name="Wongkham C."/>
            <person name="Intapan P.M."/>
            <person name="Maleewong W."/>
            <person name="Yang X."/>
            <person name="Hu M."/>
            <person name="Wang Z."/>
            <person name="Hofmann A."/>
            <person name="Sternberg P.W."/>
            <person name="Tan P."/>
            <person name="Wang J."/>
            <person name="Gasser R.B."/>
        </authorList>
    </citation>
    <scope>NUCLEOTIDE SEQUENCE [LARGE SCALE GENOMIC DNA]</scope>
</reference>
<name>A0A074ZF63_OPIVI</name>
<dbReference type="Proteomes" id="UP000054324">
    <property type="component" value="Unassembled WGS sequence"/>
</dbReference>
<dbReference type="STRING" id="6198.A0A074ZF63"/>
<dbReference type="GeneID" id="20322192"/>
<keyword evidence="2" id="KW-1185">Reference proteome</keyword>
<dbReference type="KEGG" id="ovi:T265_08013"/>
<gene>
    <name evidence="1" type="ORF">T265_08013</name>
</gene>
<evidence type="ECO:0000313" key="2">
    <source>
        <dbReference type="Proteomes" id="UP000054324"/>
    </source>
</evidence>
<dbReference type="InterPro" id="IPR036322">
    <property type="entry name" value="WD40_repeat_dom_sf"/>
</dbReference>
<proteinExistence type="predicted"/>
<dbReference type="OrthoDB" id="7668193at2759"/>
<evidence type="ECO:0000313" key="1">
    <source>
        <dbReference type="EMBL" id="KER24272.1"/>
    </source>
</evidence>
<organism evidence="1 2">
    <name type="scientific">Opisthorchis viverrini</name>
    <name type="common">Southeast Asian liver fluke</name>
    <dbReference type="NCBI Taxonomy" id="6198"/>
    <lineage>
        <taxon>Eukaryota</taxon>
        <taxon>Metazoa</taxon>
        <taxon>Spiralia</taxon>
        <taxon>Lophotrochozoa</taxon>
        <taxon>Platyhelminthes</taxon>
        <taxon>Trematoda</taxon>
        <taxon>Digenea</taxon>
        <taxon>Opisthorchiida</taxon>
        <taxon>Opisthorchiata</taxon>
        <taxon>Opisthorchiidae</taxon>
        <taxon>Opisthorchis</taxon>
    </lineage>
</organism>